<organism evidence="1 2">
    <name type="scientific">Austropuccinia psidii MF-1</name>
    <dbReference type="NCBI Taxonomy" id="1389203"/>
    <lineage>
        <taxon>Eukaryota</taxon>
        <taxon>Fungi</taxon>
        <taxon>Dikarya</taxon>
        <taxon>Basidiomycota</taxon>
        <taxon>Pucciniomycotina</taxon>
        <taxon>Pucciniomycetes</taxon>
        <taxon>Pucciniales</taxon>
        <taxon>Sphaerophragmiaceae</taxon>
        <taxon>Austropuccinia</taxon>
    </lineage>
</organism>
<dbReference type="EMBL" id="AVOT02123971">
    <property type="protein sequence ID" value="MBW0586469.1"/>
    <property type="molecule type" value="Genomic_DNA"/>
</dbReference>
<protein>
    <submittedName>
        <fullName evidence="1">Uncharacterized protein</fullName>
    </submittedName>
</protein>
<dbReference type="Proteomes" id="UP000765509">
    <property type="component" value="Unassembled WGS sequence"/>
</dbReference>
<dbReference type="AlphaFoldDB" id="A0A9Q3KSV3"/>
<evidence type="ECO:0000313" key="1">
    <source>
        <dbReference type="EMBL" id="MBW0586469.1"/>
    </source>
</evidence>
<reference evidence="1" key="1">
    <citation type="submission" date="2021-03" db="EMBL/GenBank/DDBJ databases">
        <title>Draft genome sequence of rust myrtle Austropuccinia psidii MF-1, a brazilian biotype.</title>
        <authorList>
            <person name="Quecine M.C."/>
            <person name="Pachon D.M.R."/>
            <person name="Bonatelli M.L."/>
            <person name="Correr F.H."/>
            <person name="Franceschini L.M."/>
            <person name="Leite T.F."/>
            <person name="Margarido G.R.A."/>
            <person name="Almeida C.A."/>
            <person name="Ferrarezi J.A."/>
            <person name="Labate C.A."/>
        </authorList>
    </citation>
    <scope>NUCLEOTIDE SEQUENCE</scope>
    <source>
        <strain evidence="1">MF-1</strain>
    </source>
</reference>
<name>A0A9Q3KSV3_9BASI</name>
<keyword evidence="2" id="KW-1185">Reference proteome</keyword>
<accession>A0A9Q3KSV3</accession>
<sequence>MTPKAAPKKVIEVILAEVSPGPLRLVLEMPGKLPTTPEKEFYLLGTLPSFLDGAAPSMQGPLSNWALMLRIKSNQILREEKSMNQFKSSGMSNNQSQMGLEVRMDINDNLEVNKITQSKSMKSNLAIKNQSLK</sequence>
<gene>
    <name evidence="1" type="ORF">O181_126184</name>
</gene>
<proteinExistence type="predicted"/>
<comment type="caution">
    <text evidence="1">The sequence shown here is derived from an EMBL/GenBank/DDBJ whole genome shotgun (WGS) entry which is preliminary data.</text>
</comment>
<evidence type="ECO:0000313" key="2">
    <source>
        <dbReference type="Proteomes" id="UP000765509"/>
    </source>
</evidence>